<evidence type="ECO:0000256" key="1">
    <source>
        <dbReference type="ARBA" id="ARBA00004123"/>
    </source>
</evidence>
<proteinExistence type="inferred from homology"/>
<feature type="compositionally biased region" description="Acidic residues" evidence="15">
    <location>
        <begin position="1051"/>
        <end position="1063"/>
    </location>
</feature>
<dbReference type="InterPro" id="IPR027417">
    <property type="entry name" value="P-loop_NTPase"/>
</dbReference>
<evidence type="ECO:0000313" key="17">
    <source>
        <dbReference type="EMBL" id="KAL0399668.1"/>
    </source>
</evidence>
<evidence type="ECO:0000256" key="5">
    <source>
        <dbReference type="ARBA" id="ARBA00022705"/>
    </source>
</evidence>
<feature type="compositionally biased region" description="Polar residues" evidence="15">
    <location>
        <begin position="412"/>
        <end position="440"/>
    </location>
</feature>
<keyword evidence="10 14" id="KW-0238">DNA-binding</keyword>
<dbReference type="InterPro" id="IPR005612">
    <property type="entry name" value="CCAAT-binding_factor"/>
</dbReference>
<dbReference type="GO" id="GO:0003678">
    <property type="term" value="F:DNA helicase activity"/>
    <property type="evidence" value="ECO:0007669"/>
    <property type="project" value="UniProtKB-EC"/>
</dbReference>
<dbReference type="Pfam" id="PF17207">
    <property type="entry name" value="MCM_OB"/>
    <property type="match status" value="1"/>
</dbReference>
<dbReference type="GO" id="GO:0006260">
    <property type="term" value="P:DNA replication"/>
    <property type="evidence" value="ECO:0007669"/>
    <property type="project" value="UniProtKB-KW"/>
</dbReference>
<dbReference type="Gene3D" id="2.40.50.140">
    <property type="entry name" value="Nucleic acid-binding proteins"/>
    <property type="match status" value="1"/>
</dbReference>
<keyword evidence="6 14" id="KW-0547">Nucleotide-binding</keyword>
<dbReference type="Pfam" id="PF03914">
    <property type="entry name" value="CBF"/>
    <property type="match status" value="1"/>
</dbReference>
<dbReference type="PANTHER" id="PTHR12455">
    <property type="entry name" value="NUCLEOLAR COMPLEX PROTEIN 4"/>
    <property type="match status" value="1"/>
</dbReference>
<dbReference type="PROSITE" id="PS00847">
    <property type="entry name" value="MCM_1"/>
    <property type="match status" value="1"/>
</dbReference>
<keyword evidence="12" id="KW-0131">Cell cycle</keyword>
<feature type="domain" description="MCM C-terminal AAA(+) ATPase" evidence="16">
    <location>
        <begin position="144"/>
        <end position="254"/>
    </location>
</feature>
<evidence type="ECO:0000256" key="2">
    <source>
        <dbReference type="ARBA" id="ARBA00007797"/>
    </source>
</evidence>
<dbReference type="GO" id="GO:0005524">
    <property type="term" value="F:ATP binding"/>
    <property type="evidence" value="ECO:0007669"/>
    <property type="project" value="UniProtKB-KW"/>
</dbReference>
<comment type="similarity">
    <text evidence="3 14">Belongs to the MCM family.</text>
</comment>
<dbReference type="Gene3D" id="3.40.50.300">
    <property type="entry name" value="P-loop containing nucleotide triphosphate hydrolases"/>
    <property type="match status" value="2"/>
</dbReference>
<dbReference type="GO" id="GO:0003677">
    <property type="term" value="F:DNA binding"/>
    <property type="evidence" value="ECO:0007669"/>
    <property type="project" value="UniProtKB-KW"/>
</dbReference>
<dbReference type="PROSITE" id="PS50051">
    <property type="entry name" value="MCM_2"/>
    <property type="match status" value="2"/>
</dbReference>
<dbReference type="InterPro" id="IPR001208">
    <property type="entry name" value="MCM_dom"/>
</dbReference>
<dbReference type="GO" id="GO:0016787">
    <property type="term" value="F:hydrolase activity"/>
    <property type="evidence" value="ECO:0007669"/>
    <property type="project" value="UniProtKB-KW"/>
</dbReference>
<evidence type="ECO:0000256" key="4">
    <source>
        <dbReference type="ARBA" id="ARBA00012551"/>
    </source>
</evidence>
<keyword evidence="7" id="KW-0378">Hydrolase</keyword>
<dbReference type="SUPFAM" id="SSF50249">
    <property type="entry name" value="Nucleic acid-binding proteins"/>
    <property type="match status" value="1"/>
</dbReference>
<feature type="domain" description="MCM C-terminal AAA(+) ATPase" evidence="16">
    <location>
        <begin position="256"/>
        <end position="289"/>
    </location>
</feature>
<dbReference type="InterPro" id="IPR041562">
    <property type="entry name" value="MCM_lid"/>
</dbReference>
<evidence type="ECO:0000256" key="9">
    <source>
        <dbReference type="ARBA" id="ARBA00022840"/>
    </source>
</evidence>
<dbReference type="EMBL" id="JACGWJ010000009">
    <property type="protein sequence ID" value="KAL0399668.1"/>
    <property type="molecule type" value="Genomic_DNA"/>
</dbReference>
<dbReference type="PANTHER" id="PTHR12455:SF0">
    <property type="entry name" value="NUCLEOLAR COMPLEX PROTEIN 4 HOMOLOG"/>
    <property type="match status" value="1"/>
</dbReference>
<evidence type="ECO:0000256" key="15">
    <source>
        <dbReference type="SAM" id="MobiDB-lite"/>
    </source>
</evidence>
<feature type="region of interest" description="Disordered" evidence="15">
    <location>
        <begin position="1041"/>
        <end position="1065"/>
    </location>
</feature>
<keyword evidence="8" id="KW-0347">Helicase</keyword>
<comment type="catalytic activity">
    <reaction evidence="13">
        <text>ATP + H2O = ADP + phosphate + H(+)</text>
        <dbReference type="Rhea" id="RHEA:13065"/>
        <dbReference type="ChEBI" id="CHEBI:15377"/>
        <dbReference type="ChEBI" id="CHEBI:15378"/>
        <dbReference type="ChEBI" id="CHEBI:30616"/>
        <dbReference type="ChEBI" id="CHEBI:43474"/>
        <dbReference type="ChEBI" id="CHEBI:456216"/>
        <dbReference type="EC" id="3.6.4.12"/>
    </reaction>
</comment>
<reference evidence="17" key="2">
    <citation type="journal article" date="2024" name="Plant">
        <title>Genomic evolution and insights into agronomic trait innovations of Sesamum species.</title>
        <authorList>
            <person name="Miao H."/>
            <person name="Wang L."/>
            <person name="Qu L."/>
            <person name="Liu H."/>
            <person name="Sun Y."/>
            <person name="Le M."/>
            <person name="Wang Q."/>
            <person name="Wei S."/>
            <person name="Zheng Y."/>
            <person name="Lin W."/>
            <person name="Duan Y."/>
            <person name="Cao H."/>
            <person name="Xiong S."/>
            <person name="Wang X."/>
            <person name="Wei L."/>
            <person name="Li C."/>
            <person name="Ma Q."/>
            <person name="Ju M."/>
            <person name="Zhao R."/>
            <person name="Li G."/>
            <person name="Mu C."/>
            <person name="Tian Q."/>
            <person name="Mei H."/>
            <person name="Zhang T."/>
            <person name="Gao T."/>
            <person name="Zhang H."/>
        </authorList>
    </citation>
    <scope>NUCLEOTIDE SEQUENCE</scope>
    <source>
        <strain evidence="17">G02</strain>
    </source>
</reference>
<dbReference type="InterPro" id="IPR041024">
    <property type="entry name" value="Mcm6_C"/>
</dbReference>
<dbReference type="Pfam" id="PF18263">
    <property type="entry name" value="WHD_MCM6"/>
    <property type="match status" value="1"/>
</dbReference>
<evidence type="ECO:0000256" key="14">
    <source>
        <dbReference type="RuleBase" id="RU004070"/>
    </source>
</evidence>
<feature type="region of interest" description="Disordered" evidence="15">
    <location>
        <begin position="404"/>
        <end position="444"/>
    </location>
</feature>
<dbReference type="Pfam" id="PF00493">
    <property type="entry name" value="MCM"/>
    <property type="match status" value="2"/>
</dbReference>
<evidence type="ECO:0000256" key="12">
    <source>
        <dbReference type="ARBA" id="ARBA00023306"/>
    </source>
</evidence>
<dbReference type="Gene3D" id="1.20.58.870">
    <property type="match status" value="1"/>
</dbReference>
<dbReference type="GO" id="GO:0032040">
    <property type="term" value="C:small-subunit processome"/>
    <property type="evidence" value="ECO:0007669"/>
    <property type="project" value="TreeGrafter"/>
</dbReference>
<dbReference type="EC" id="3.6.4.12" evidence="4"/>
<dbReference type="SMART" id="SM00350">
    <property type="entry name" value="MCM"/>
    <property type="match status" value="1"/>
</dbReference>
<dbReference type="GO" id="GO:0030692">
    <property type="term" value="C:Noc4p-Nop14p complex"/>
    <property type="evidence" value="ECO:0007669"/>
    <property type="project" value="TreeGrafter"/>
</dbReference>
<dbReference type="InterPro" id="IPR027193">
    <property type="entry name" value="Noc4"/>
</dbReference>
<dbReference type="InterPro" id="IPR033762">
    <property type="entry name" value="MCM_OB"/>
</dbReference>
<dbReference type="AlphaFoldDB" id="A0AAW2T502"/>
<dbReference type="InterPro" id="IPR012340">
    <property type="entry name" value="NA-bd_OB-fold"/>
</dbReference>
<comment type="similarity">
    <text evidence="2">Belongs to the CBF/MAK21 family.</text>
</comment>
<dbReference type="Pfam" id="PF17855">
    <property type="entry name" value="MCM_lid"/>
    <property type="match status" value="1"/>
</dbReference>
<dbReference type="GO" id="GO:0042254">
    <property type="term" value="P:ribosome biogenesis"/>
    <property type="evidence" value="ECO:0007669"/>
    <property type="project" value="InterPro"/>
</dbReference>
<protein>
    <recommendedName>
        <fullName evidence="4">DNA helicase</fullName>
        <ecNumber evidence="4">3.6.4.12</ecNumber>
    </recommendedName>
</protein>
<evidence type="ECO:0000256" key="3">
    <source>
        <dbReference type="ARBA" id="ARBA00008010"/>
    </source>
</evidence>
<name>A0AAW2T502_SESRA</name>
<dbReference type="SUPFAM" id="SSF52540">
    <property type="entry name" value="P-loop containing nucleoside triphosphate hydrolases"/>
    <property type="match status" value="1"/>
</dbReference>
<comment type="subcellular location">
    <subcellularLocation>
        <location evidence="1">Nucleus</location>
    </subcellularLocation>
</comment>
<sequence>MQETAREIPAGSLPRSLDVILRHDIVEQARAGDTFSGERAECRRDSSRKNGISGQEGVKGLKALGVRDLSYRLAFIANSVKICDGRRDADIRNRRDADDDDSIHSEFLNQQILGICASCYPRPLKSVFAEELDEIQRMRNTPDFFNKLVDSIAPTVFGHQDIKRAILLMLMGGVHKFTHEGINLRGDINVCVVGDPSCAKSQFLKESSSAAGLTATVAKEPETGEFCIEAGALMLADNGICCIDEFDKMDTRDQYNVALPPAILSRFDLVYVMIDDPDDQVDYHIAHHIVRVHQKREDALSPAFTTAELKRYISYANSETKLSPEARQLLVESYVSLRRGDTAPGSRVAYRMTVRQLEALIRLSEALARCHLDTEVRAHYVRLAVRLLKTSIINVESSDIDLSEFQEENNESNDGNGANGDNVSGQDETHPNVATPQPASENKEVTRALVMRLRQHEETLMQEGAGLAGLRQRDLIQWYIGQQNEKNNYSSMEEAAAEVTKVKAIIEENTNKALKPTSITSLLSSLDSLSLTPILRRLLSSTSSSAVTVAVSDSEFIYRRWLRFKFNDFLRCVVELVGHGFSFAKKQKSEKPLLPKTKKQKREKRSLSDLRTLGEQLLTSRAHINNLPILLTFINPDSPPQYALESLLSLQSFFTPILRNSPLPLPPHARTPTLTPNLFTARGCAPSSTICFSASLILSSPRNPRMLFGYNNCLFFYFIVQNEVVLDAMEFVKVGNAGKFHSAIYHKLLRAIVHSELGADDVLLDLLATKYFSYTDICYFTYISLEKQARTLGGQEDRNSTPGFEDSIQSRLSMELSIQKMHNLLSHIPPMEASEEKLKMWNALGIFEKSNKKEHIDLEDKQGNSQKSNDKALSSRGIAKKMKQKFTKAWISFLRLPLPLNVYKEVLVTLHQAVIPYLSNPIMLSDFLTRSYDIGGVVSVMALSSLYILMTQHGLEYPDFYNKLYALLEPSIFMAKHRAKFFQLLDSCLKSSLLPAYLAAAFCKKLSRLALFVPPSGALVIIALVHNLLQRHPSINCLVHREGGTETTTETSDEEKDSFDNAEDSSVNRDLFEKAGVDHFNDEESDPKNTNSMRSSLWEIDTLRHHYCPPVSRFVLSLENDLAVRGRTAEIAVKDFSSGSYATIFNDEIRRRVKQVPLAFYKATPTCFSESDFLVGPSKSRM</sequence>
<evidence type="ECO:0000256" key="11">
    <source>
        <dbReference type="ARBA" id="ARBA00023242"/>
    </source>
</evidence>
<accession>A0AAW2T502</accession>
<dbReference type="GO" id="GO:0000347">
    <property type="term" value="C:THO complex"/>
    <property type="evidence" value="ECO:0007669"/>
    <property type="project" value="UniProtKB-ARBA"/>
</dbReference>
<dbReference type="PRINTS" id="PR01657">
    <property type="entry name" value="MCMFAMILY"/>
</dbReference>
<evidence type="ECO:0000256" key="13">
    <source>
        <dbReference type="ARBA" id="ARBA00047995"/>
    </source>
</evidence>
<keyword evidence="11" id="KW-0539">Nucleus</keyword>
<keyword evidence="5" id="KW-0235">DNA replication</keyword>
<comment type="caution">
    <text evidence="17">The sequence shown here is derived from an EMBL/GenBank/DDBJ whole genome shotgun (WGS) entry which is preliminary data.</text>
</comment>
<evidence type="ECO:0000256" key="6">
    <source>
        <dbReference type="ARBA" id="ARBA00022741"/>
    </source>
</evidence>
<evidence type="ECO:0000256" key="10">
    <source>
        <dbReference type="ARBA" id="ARBA00023125"/>
    </source>
</evidence>
<evidence type="ECO:0000256" key="8">
    <source>
        <dbReference type="ARBA" id="ARBA00022806"/>
    </source>
</evidence>
<evidence type="ECO:0000256" key="7">
    <source>
        <dbReference type="ARBA" id="ARBA00022801"/>
    </source>
</evidence>
<gene>
    <name evidence="17" type="ORF">Sradi_2310100</name>
</gene>
<keyword evidence="9 14" id="KW-0067">ATP-binding</keyword>
<dbReference type="InterPro" id="IPR018525">
    <property type="entry name" value="MCM_CS"/>
</dbReference>
<evidence type="ECO:0000259" key="16">
    <source>
        <dbReference type="PROSITE" id="PS50051"/>
    </source>
</evidence>
<organism evidence="17">
    <name type="scientific">Sesamum radiatum</name>
    <name type="common">Black benniseed</name>
    <dbReference type="NCBI Taxonomy" id="300843"/>
    <lineage>
        <taxon>Eukaryota</taxon>
        <taxon>Viridiplantae</taxon>
        <taxon>Streptophyta</taxon>
        <taxon>Embryophyta</taxon>
        <taxon>Tracheophyta</taxon>
        <taxon>Spermatophyta</taxon>
        <taxon>Magnoliopsida</taxon>
        <taxon>eudicotyledons</taxon>
        <taxon>Gunneridae</taxon>
        <taxon>Pentapetalae</taxon>
        <taxon>asterids</taxon>
        <taxon>lamiids</taxon>
        <taxon>Lamiales</taxon>
        <taxon>Pedaliaceae</taxon>
        <taxon>Sesamum</taxon>
    </lineage>
</organism>
<dbReference type="InterPro" id="IPR031327">
    <property type="entry name" value="MCM"/>
</dbReference>
<reference evidence="17" key="1">
    <citation type="submission" date="2020-06" db="EMBL/GenBank/DDBJ databases">
        <authorList>
            <person name="Li T."/>
            <person name="Hu X."/>
            <person name="Zhang T."/>
            <person name="Song X."/>
            <person name="Zhang H."/>
            <person name="Dai N."/>
            <person name="Sheng W."/>
            <person name="Hou X."/>
            <person name="Wei L."/>
        </authorList>
    </citation>
    <scope>NUCLEOTIDE SEQUENCE</scope>
    <source>
        <strain evidence="17">G02</strain>
        <tissue evidence="17">Leaf</tissue>
    </source>
</reference>